<organism evidence="1 4">
    <name type="scientific">Yersinia pekkanenii</name>
    <dbReference type="NCBI Taxonomy" id="1288385"/>
    <lineage>
        <taxon>Bacteria</taxon>
        <taxon>Pseudomonadati</taxon>
        <taxon>Pseudomonadota</taxon>
        <taxon>Gammaproteobacteria</taxon>
        <taxon>Enterobacterales</taxon>
        <taxon>Yersiniaceae</taxon>
        <taxon>Yersinia</taxon>
    </lineage>
</organism>
<reference evidence="1" key="3">
    <citation type="submission" date="2015-03" db="EMBL/GenBank/DDBJ databases">
        <authorList>
            <person name="Murphy D."/>
        </authorList>
    </citation>
    <scope>NUCLEOTIDE SEQUENCE [LARGE SCALE GENOMIC DNA]</scope>
    <source>
        <strain evidence="1">A125KOH2</strain>
    </source>
</reference>
<evidence type="ECO:0000313" key="3">
    <source>
        <dbReference type="Proteomes" id="UP000044625"/>
    </source>
</evidence>
<evidence type="ECO:0000313" key="2">
    <source>
        <dbReference type="EMBL" id="CRY69137.1"/>
    </source>
</evidence>
<gene>
    <name evidence="1" type="ORF">ERS008529_04140</name>
    <name evidence="2" type="ORF">ERS137968_04277</name>
</gene>
<evidence type="ECO:0000313" key="4">
    <source>
        <dbReference type="Proteomes" id="UP000045840"/>
    </source>
</evidence>
<sequence length="433" mass="46895">MYASFALAESRTKGTLYLPDRNGWTIEYPHKNGGRGSLGTILFELTLSLSGSLGASLAIEAGVNLNGNSIKGVPAKSGEGSEGGPGRRKMDITKAIDDSDIAGELSVFVGIEYGVNLSGALKWRNPEKPKDFAVLAKVGAGVTVQAGAGASGMITFTFKGGTVRTMVKGGLCWGGGGKGVASFEIDVEKIASEFLPCFTYMLRNMDYEKLTKIVLESDYYAFCMLPILLLNGVKFGVEIENITESLISSWESKEQRVTLMDKINDSDGDCLKYSPPETKGAVIAALIETNFWDTLSLSSNQMQPCDGPGAIMSARKLAILYTLKWVQSQRDYENVMQHLDKIPGAKVKGDWEKNQQQVLAFLAKGEEARIYPYVGLVQASHYAEKLAQIYVSLPTANNIDPDIPLQPVNSVLLSSCSKLVYQQHNKNNGAMLA</sequence>
<protein>
    <submittedName>
        <fullName evidence="1">Uncharacterized protein</fullName>
    </submittedName>
</protein>
<dbReference type="EMBL" id="CQAZ01000054">
    <property type="protein sequence ID" value="CNI47612.1"/>
    <property type="molecule type" value="Genomic_DNA"/>
</dbReference>
<dbReference type="Proteomes" id="UP000044625">
    <property type="component" value="Unassembled WGS sequence"/>
</dbReference>
<dbReference type="OrthoDB" id="7796826at2"/>
<dbReference type="RefSeq" id="WP_156168693.1">
    <property type="nucleotide sequence ID" value="NZ_CAWMMU010000035.1"/>
</dbReference>
<dbReference type="STRING" id="1288385.ERS137968_04277"/>
<accession>A0A0T9R781</accession>
<dbReference type="AlphaFoldDB" id="A0A0T9R781"/>
<dbReference type="Proteomes" id="UP000045840">
    <property type="component" value="Unassembled WGS sequence"/>
</dbReference>
<keyword evidence="3" id="KW-1185">Reference proteome</keyword>
<evidence type="ECO:0000313" key="1">
    <source>
        <dbReference type="EMBL" id="CNI47612.1"/>
    </source>
</evidence>
<reference evidence="2 3" key="2">
    <citation type="submission" date="2015-03" db="EMBL/GenBank/DDBJ databases">
        <authorList>
            <consortium name="Pathogen Informatics"/>
            <person name="Murphy D."/>
        </authorList>
    </citation>
    <scope>NUCLEOTIDE SEQUENCE [LARGE SCALE GENOMIC DNA]</scope>
    <source>
        <strain evidence="3">type strain: CIP110230</strain>
        <strain evidence="2">Type strain: CIP110230</strain>
    </source>
</reference>
<proteinExistence type="predicted"/>
<reference evidence="4" key="1">
    <citation type="submission" date="2015-03" db="EMBL/GenBank/DDBJ databases">
        <authorList>
            <consortium name="Pathogen Informatics"/>
        </authorList>
    </citation>
    <scope>NUCLEOTIDE SEQUENCE [LARGE SCALE GENOMIC DNA]</scope>
    <source>
        <strain evidence="4">A125KOH2</strain>
    </source>
</reference>
<name>A0A0T9R781_9GAMM</name>
<dbReference type="EMBL" id="CWJL01000035">
    <property type="protein sequence ID" value="CRY69137.1"/>
    <property type="molecule type" value="Genomic_DNA"/>
</dbReference>